<protein>
    <submittedName>
        <fullName evidence="3">N-acetylmuramoyl-L-alanine amidase</fullName>
    </submittedName>
</protein>
<accession>A0ABY0QMP6</accession>
<feature type="signal peptide" evidence="2">
    <location>
        <begin position="1"/>
        <end position="30"/>
    </location>
</feature>
<dbReference type="Proteomes" id="UP000198811">
    <property type="component" value="Unassembled WGS sequence"/>
</dbReference>
<keyword evidence="2" id="KW-0732">Signal</keyword>
<evidence type="ECO:0000313" key="4">
    <source>
        <dbReference type="Proteomes" id="UP000198811"/>
    </source>
</evidence>
<feature type="region of interest" description="Disordered" evidence="1">
    <location>
        <begin position="570"/>
        <end position="610"/>
    </location>
</feature>
<sequence>MYKDGKKIISICTAATLALTSSIVATKVSAADLPENTRLWGTDRYETAVKISQSGWKSGAEYAILASGEGYADALCAAPLAKAKDAPILLTKKNSLNKDTLKELKRLGVKQVYIIGGNGSVSKEVENKVKSIAKNTERLQGKDRYETSVKIAEKLGKNNKVILASGEGYADALSAAPVAAIKGIPVVLTRVKELPQSSKEYIKSTGVTETYVIGGTASVSDSVKNLVPGSKRVYGKDRFETNAEVIKAFSIEFDFKNAYVALGAGPTGGEFADALSASAIAAKNEAPVILTGQILSNSTKDLAKEKLYPTTNITVLGGIKNVSAQTVNEIRVKGEIIKTQGELENKNIDGNLAIAAKNSELKNSNIKGNLYIENDNVLLSDVKVDGTIYINPGSKNTCKLENVDANKIIVLSGREEGINLINTKAEKLDVLNKDNTRIIIEQNTKISETRALASTTLQVEDGCFGEVTIPKTFNEKTVKFIGNFEKPVKVEGQAYLKALSDACIKTVEIKSDKNDEVVLDGEFNDVDVYTAANIKTKEGTSAIITAKNSEAKSNANIYVPENTDVKVRDFNENNISGDGKNDALSESTSGGGGGGGSSSGGSDSSKTDDPLKTILEDRITMYDKTKSKYENVNWPKVEYTSSNKTISIVIDKNKQNHKLSDTFNNRKGSLTANRLEKIATALEKINGIDLPKYVASRDIFKNYYNDGNIEYNKIANKLKEIEFKDIVTKLEAEVDNKGTAKVPVIKIGGLTVTKISKGDTTVKLNGETTYQNLKNAFDEVFKKDYSHITYGNLAGEYSVTLENSNGKTVTYKLNVTLE</sequence>
<keyword evidence="4" id="KW-1185">Reference proteome</keyword>
<dbReference type="PANTHER" id="PTHR30032:SF8">
    <property type="entry name" value="GERMINATION-SPECIFIC N-ACETYLMURAMOYL-L-ALANINE AMIDASE"/>
    <property type="match status" value="1"/>
</dbReference>
<dbReference type="Pfam" id="PF04122">
    <property type="entry name" value="CW_binding_2"/>
    <property type="match status" value="3"/>
</dbReference>
<name>A0ABY0QMP6_CLOCO</name>
<dbReference type="PANTHER" id="PTHR30032">
    <property type="entry name" value="N-ACETYLMURAMOYL-L-ALANINE AMIDASE-RELATED"/>
    <property type="match status" value="1"/>
</dbReference>
<gene>
    <name evidence="3" type="ORF">SAMN05216497_11620</name>
</gene>
<evidence type="ECO:0000313" key="3">
    <source>
        <dbReference type="EMBL" id="SDL28207.1"/>
    </source>
</evidence>
<dbReference type="InterPro" id="IPR051922">
    <property type="entry name" value="Bact_Sporulation_Assoc"/>
</dbReference>
<feature type="compositionally biased region" description="Gly residues" evidence="1">
    <location>
        <begin position="589"/>
        <end position="599"/>
    </location>
</feature>
<comment type="caution">
    <text evidence="3">The sequence shown here is derived from an EMBL/GenBank/DDBJ whole genome shotgun (WGS) entry which is preliminary data.</text>
</comment>
<feature type="chain" id="PRO_5046878450" evidence="2">
    <location>
        <begin position="31"/>
        <end position="818"/>
    </location>
</feature>
<evidence type="ECO:0000256" key="2">
    <source>
        <dbReference type="SAM" id="SignalP"/>
    </source>
</evidence>
<reference evidence="3 4" key="1">
    <citation type="submission" date="2016-10" db="EMBL/GenBank/DDBJ databases">
        <authorList>
            <person name="Varghese N."/>
            <person name="Submissions S."/>
        </authorList>
    </citation>
    <scope>NUCLEOTIDE SEQUENCE [LARGE SCALE GENOMIC DNA]</scope>
    <source>
        <strain evidence="3 4">NLAE-zl-C224</strain>
    </source>
</reference>
<evidence type="ECO:0000256" key="1">
    <source>
        <dbReference type="SAM" id="MobiDB-lite"/>
    </source>
</evidence>
<proteinExistence type="predicted"/>
<dbReference type="EMBL" id="FNGL01000016">
    <property type="protein sequence ID" value="SDL28207.1"/>
    <property type="molecule type" value="Genomic_DNA"/>
</dbReference>
<dbReference type="Gene3D" id="3.40.50.12090">
    <property type="match status" value="3"/>
</dbReference>
<dbReference type="RefSeq" id="WP_089866814.1">
    <property type="nucleotide sequence ID" value="NZ_FNGL01000016.1"/>
</dbReference>
<organism evidence="3 4">
    <name type="scientific">Clostridium cochlearium</name>
    <dbReference type="NCBI Taxonomy" id="1494"/>
    <lineage>
        <taxon>Bacteria</taxon>
        <taxon>Bacillati</taxon>
        <taxon>Bacillota</taxon>
        <taxon>Clostridia</taxon>
        <taxon>Eubacteriales</taxon>
        <taxon>Clostridiaceae</taxon>
        <taxon>Clostridium</taxon>
    </lineage>
</organism>
<dbReference type="InterPro" id="IPR007253">
    <property type="entry name" value="Cell_wall-bd_2"/>
</dbReference>